<feature type="compositionally biased region" description="Low complexity" evidence="1">
    <location>
        <begin position="261"/>
        <end position="285"/>
    </location>
</feature>
<organism evidence="2 3">
    <name type="scientific">Teichococcus rhizosphaerae</name>
    <dbReference type="NCBI Taxonomy" id="1335062"/>
    <lineage>
        <taxon>Bacteria</taxon>
        <taxon>Pseudomonadati</taxon>
        <taxon>Pseudomonadota</taxon>
        <taxon>Alphaproteobacteria</taxon>
        <taxon>Acetobacterales</taxon>
        <taxon>Roseomonadaceae</taxon>
        <taxon>Roseomonas</taxon>
    </lineage>
</organism>
<reference evidence="2 3" key="1">
    <citation type="submission" date="2017-10" db="EMBL/GenBank/DDBJ databases">
        <authorList>
            <person name="Banno H."/>
            <person name="Chua N.-H."/>
        </authorList>
    </citation>
    <scope>NUCLEOTIDE SEQUENCE [LARGE SCALE GENOMIC DNA]</scope>
    <source>
        <strain evidence="2 3">YW11</strain>
    </source>
</reference>
<dbReference type="AlphaFoldDB" id="A0A2C7A6L0"/>
<evidence type="ECO:0000313" key="3">
    <source>
        <dbReference type="Proteomes" id="UP000223527"/>
    </source>
</evidence>
<proteinExistence type="predicted"/>
<sequence length="291" mass="32173">MRALLEKLGLASPLARILRRPSRPQAPVSGLADGGTYRRNKRVAEDGRVTLARVCHLEPWTQALSSQGVDEPLDLPDPTYPSRFRATSLERRGEDRQERLARWCASETARMAPWVRCYVGPQLEGEDESPYWGRAHYCMAGQAGQGDTIVVRSDMREDDVRRTYWHEVWHILERFLTKEAMAAVNEALVRQGGEWGGASKVLSDPRKQFPNAGEFEGEYMSSDVERRARLFGLWCALIDEGGGAVIPGDLAPQRGTYGTGARSSSPRGPGSLASTSSRRGSSAGRPDVMDV</sequence>
<dbReference type="EMBL" id="PDNU01000082">
    <property type="protein sequence ID" value="PHK92955.1"/>
    <property type="molecule type" value="Genomic_DNA"/>
</dbReference>
<keyword evidence="3" id="KW-1185">Reference proteome</keyword>
<dbReference type="RefSeq" id="WP_099097477.1">
    <property type="nucleotide sequence ID" value="NZ_PDNU01000082.1"/>
</dbReference>
<protein>
    <submittedName>
        <fullName evidence="2">Uncharacterized protein</fullName>
    </submittedName>
</protein>
<name>A0A2C7A6L0_9PROT</name>
<evidence type="ECO:0000313" key="2">
    <source>
        <dbReference type="EMBL" id="PHK92955.1"/>
    </source>
</evidence>
<comment type="caution">
    <text evidence="2">The sequence shown here is derived from an EMBL/GenBank/DDBJ whole genome shotgun (WGS) entry which is preliminary data.</text>
</comment>
<gene>
    <name evidence="2" type="ORF">CR162_21220</name>
</gene>
<feature type="region of interest" description="Disordered" evidence="1">
    <location>
        <begin position="248"/>
        <end position="291"/>
    </location>
</feature>
<evidence type="ECO:0000256" key="1">
    <source>
        <dbReference type="SAM" id="MobiDB-lite"/>
    </source>
</evidence>
<accession>A0A2C7A6L0</accession>
<dbReference type="Proteomes" id="UP000223527">
    <property type="component" value="Unassembled WGS sequence"/>
</dbReference>